<organism evidence="2 3">
    <name type="scientific">Candidatus Gottesmanbacteria bacterium RIFCSPLOWO2_01_FULL_46_9</name>
    <dbReference type="NCBI Taxonomy" id="1798394"/>
    <lineage>
        <taxon>Bacteria</taxon>
        <taxon>Candidatus Gottesmaniibacteriota</taxon>
    </lineage>
</organism>
<evidence type="ECO:0000256" key="1">
    <source>
        <dbReference type="SAM" id="MobiDB-lite"/>
    </source>
</evidence>
<evidence type="ECO:0000313" key="3">
    <source>
        <dbReference type="Proteomes" id="UP000176450"/>
    </source>
</evidence>
<comment type="caution">
    <text evidence="2">The sequence shown here is derived from an EMBL/GenBank/DDBJ whole genome shotgun (WGS) entry which is preliminary data.</text>
</comment>
<proteinExistence type="predicted"/>
<dbReference type="EMBL" id="MFJX01000035">
    <property type="protein sequence ID" value="OGG30500.1"/>
    <property type="molecule type" value="Genomic_DNA"/>
</dbReference>
<reference evidence="2 3" key="1">
    <citation type="journal article" date="2016" name="Nat. Commun.">
        <title>Thousands of microbial genomes shed light on interconnected biogeochemical processes in an aquifer system.</title>
        <authorList>
            <person name="Anantharaman K."/>
            <person name="Brown C.T."/>
            <person name="Hug L.A."/>
            <person name="Sharon I."/>
            <person name="Castelle C.J."/>
            <person name="Probst A.J."/>
            <person name="Thomas B.C."/>
            <person name="Singh A."/>
            <person name="Wilkins M.J."/>
            <person name="Karaoz U."/>
            <person name="Brodie E.L."/>
            <person name="Williams K.H."/>
            <person name="Hubbard S.S."/>
            <person name="Banfield J.F."/>
        </authorList>
    </citation>
    <scope>NUCLEOTIDE SEQUENCE [LARGE SCALE GENOMIC DNA]</scope>
</reference>
<gene>
    <name evidence="2" type="ORF">A3A63_03890</name>
</gene>
<feature type="region of interest" description="Disordered" evidence="1">
    <location>
        <begin position="1"/>
        <end position="27"/>
    </location>
</feature>
<protein>
    <submittedName>
        <fullName evidence="2">Uncharacterized protein</fullName>
    </submittedName>
</protein>
<sequence>MGLEQGTRIGTRRQPEKQDDNPYIAQRPYDERAHRVALRGDLFFELHKNPLIASPEEVQWGENNFVIFGAAQGISERKNGDRGPGRPSNGTSVISIANGQAGVDEPMGKFRLLAIGELVKKKLLSPDVTFIVPSNGMDPKKGVDWGAPTVAFLEKRVGLTGVVKKYGSRDTIGESAVLLEEMHKQNLTHVVVITDGLQIMRQELTTMAHVFVHGNPPIWAVERFEHSMQLIVDHPLWNVFANEGNIAQLKVYVQSLSSLTPEKQKAQLRMLDLLCTIAQNPGAYYPNDPEKFSEVAQRLMLHTNNIHWRDHVTPEVVNHIQASGAKIVYVLAEHVFASLRPESTTFMSRWIQQPNILMTAASNLKGAYDMANGWYYHPDPEKKRRAETTIIETREYQVASV</sequence>
<accession>A0A1F6B0Q3</accession>
<evidence type="ECO:0000313" key="2">
    <source>
        <dbReference type="EMBL" id="OGG30500.1"/>
    </source>
</evidence>
<name>A0A1F6B0Q3_9BACT</name>
<dbReference type="AlphaFoldDB" id="A0A1F6B0Q3"/>
<dbReference type="Proteomes" id="UP000176450">
    <property type="component" value="Unassembled WGS sequence"/>
</dbReference>